<keyword evidence="2 9" id="KW-0436">Ligase</keyword>
<dbReference type="Pfam" id="PF03590">
    <property type="entry name" value="AsnA"/>
    <property type="match status" value="1"/>
</dbReference>
<sequence length="330" mass="37238">MQQLPHQAFVQDQKLIQTIKSQFTDALSEALSLIEVQAPILTIKGDGIQDDLNGVERPVSVSSKTINKQLEVVQSLAKWKRLLLARGGFQPGHGIVAQMRALRPDEESLSERHSLYVDQWDWEKVITASDRTTDYLQQAVKQIYAAMRSIDLVVAEQMGREPILPEQITFIHSETLRQRYPELNAKQREHEICKEYGAVFLMGIGGELGDGSIHDGRAPDYDDWSTPTSEGLQGLNGDILIWNPILKDAFEVSSMGIRVCKDALIRQLELRQCQYRLHMPWHQKLIQDELPLTIGGGIGQSRLIMLLLMKAHIGQVQFSVWPDEVAVGLL</sequence>
<organism evidence="9 10">
    <name type="scientific">Kangiella profundi</name>
    <dbReference type="NCBI Taxonomy" id="1561924"/>
    <lineage>
        <taxon>Bacteria</taxon>
        <taxon>Pseudomonadati</taxon>
        <taxon>Pseudomonadota</taxon>
        <taxon>Gammaproteobacteria</taxon>
        <taxon>Kangiellales</taxon>
        <taxon>Kangiellaceae</taxon>
        <taxon>Kangiella</taxon>
    </lineage>
</organism>
<keyword evidence="6" id="KW-0061">Asparagine biosynthesis</keyword>
<dbReference type="GO" id="GO:0005829">
    <property type="term" value="C:cytosol"/>
    <property type="evidence" value="ECO:0007669"/>
    <property type="project" value="TreeGrafter"/>
</dbReference>
<dbReference type="KEGG" id="kpd:CW740_02525"/>
<dbReference type="InterPro" id="IPR006195">
    <property type="entry name" value="aa-tRNA-synth_II"/>
</dbReference>
<accession>A0A2K9AKK8</accession>
<evidence type="ECO:0000256" key="3">
    <source>
        <dbReference type="ARBA" id="ARBA00022605"/>
    </source>
</evidence>
<evidence type="ECO:0000313" key="9">
    <source>
        <dbReference type="EMBL" id="AUD78172.1"/>
    </source>
</evidence>
<evidence type="ECO:0000256" key="5">
    <source>
        <dbReference type="ARBA" id="ARBA00022840"/>
    </source>
</evidence>
<feature type="domain" description="Aminoacyl-transfer RNA synthetases class-II family profile" evidence="8">
    <location>
        <begin position="14"/>
        <end position="322"/>
    </location>
</feature>
<keyword evidence="5" id="KW-0067">ATP-binding</keyword>
<evidence type="ECO:0000256" key="2">
    <source>
        <dbReference type="ARBA" id="ARBA00022598"/>
    </source>
</evidence>
<evidence type="ECO:0000313" key="10">
    <source>
        <dbReference type="Proteomes" id="UP000232693"/>
    </source>
</evidence>
<keyword evidence="10" id="KW-1185">Reference proteome</keyword>
<evidence type="ECO:0000256" key="6">
    <source>
        <dbReference type="ARBA" id="ARBA00022888"/>
    </source>
</evidence>
<dbReference type="Proteomes" id="UP000232693">
    <property type="component" value="Chromosome"/>
</dbReference>
<dbReference type="InterPro" id="IPR045864">
    <property type="entry name" value="aa-tRNA-synth_II/BPL/LPL"/>
</dbReference>
<dbReference type="GO" id="GO:0005524">
    <property type="term" value="F:ATP binding"/>
    <property type="evidence" value="ECO:0007669"/>
    <property type="project" value="UniProtKB-KW"/>
</dbReference>
<dbReference type="PROSITE" id="PS50862">
    <property type="entry name" value="AA_TRNA_LIGASE_II"/>
    <property type="match status" value="1"/>
</dbReference>
<dbReference type="Gene3D" id="3.30.930.10">
    <property type="entry name" value="Bira Bifunctional Protein, Domain 2"/>
    <property type="match status" value="1"/>
</dbReference>
<dbReference type="EC" id="6.3.1.1" evidence="7"/>
<dbReference type="PANTHER" id="PTHR30073">
    <property type="entry name" value="ASPARTATE--AMMONIA LIGASE"/>
    <property type="match status" value="1"/>
</dbReference>
<dbReference type="SUPFAM" id="SSF55681">
    <property type="entry name" value="Class II aaRS and biotin synthetases"/>
    <property type="match status" value="1"/>
</dbReference>
<dbReference type="OrthoDB" id="3185462at2"/>
<protein>
    <recommendedName>
        <fullName evidence="7">Aspartate--ammonia ligase</fullName>
        <ecNumber evidence="7">6.3.1.1</ecNumber>
    </recommendedName>
</protein>
<evidence type="ECO:0000259" key="8">
    <source>
        <dbReference type="PROSITE" id="PS50862"/>
    </source>
</evidence>
<dbReference type="RefSeq" id="WP_106646052.1">
    <property type="nucleotide sequence ID" value="NZ_BMGO01000002.1"/>
</dbReference>
<dbReference type="GO" id="GO:0004071">
    <property type="term" value="F:aspartate-ammonia ligase activity"/>
    <property type="evidence" value="ECO:0007669"/>
    <property type="project" value="UniProtKB-UniRule"/>
</dbReference>
<reference evidence="9 10" key="1">
    <citation type="submission" date="2017-12" db="EMBL/GenBank/DDBJ databases">
        <title>Kangiella profundi FT102 completed genome.</title>
        <authorList>
            <person name="Xu J."/>
            <person name="Wang J."/>
            <person name="Lu Y."/>
        </authorList>
    </citation>
    <scope>NUCLEOTIDE SEQUENCE [LARGE SCALE GENOMIC DNA]</scope>
    <source>
        <strain evidence="9 10">FT102</strain>
    </source>
</reference>
<evidence type="ECO:0000256" key="7">
    <source>
        <dbReference type="NCBIfam" id="TIGR00669"/>
    </source>
</evidence>
<gene>
    <name evidence="9" type="ORF">CW740_02525</name>
</gene>
<proteinExistence type="predicted"/>
<dbReference type="GO" id="GO:0006529">
    <property type="term" value="P:asparagine biosynthetic process"/>
    <property type="evidence" value="ECO:0007669"/>
    <property type="project" value="UniProtKB-UniRule"/>
</dbReference>
<dbReference type="PANTHER" id="PTHR30073:SF5">
    <property type="entry name" value="ASPARTATE--AMMONIA LIGASE"/>
    <property type="match status" value="1"/>
</dbReference>
<dbReference type="NCBIfam" id="TIGR00669">
    <property type="entry name" value="asnA"/>
    <property type="match status" value="1"/>
</dbReference>
<dbReference type="AlphaFoldDB" id="A0A2K9AKK8"/>
<name>A0A2K9AKK8_9GAMM</name>
<evidence type="ECO:0000256" key="1">
    <source>
        <dbReference type="ARBA" id="ARBA00022490"/>
    </source>
</evidence>
<keyword evidence="3" id="KW-0028">Amino-acid biosynthesis</keyword>
<keyword evidence="1" id="KW-0963">Cytoplasm</keyword>
<evidence type="ECO:0000256" key="4">
    <source>
        <dbReference type="ARBA" id="ARBA00022741"/>
    </source>
</evidence>
<dbReference type="InterPro" id="IPR004618">
    <property type="entry name" value="AsnA"/>
</dbReference>
<keyword evidence="4" id="KW-0547">Nucleotide-binding</keyword>
<dbReference type="EMBL" id="CP025120">
    <property type="protein sequence ID" value="AUD78172.1"/>
    <property type="molecule type" value="Genomic_DNA"/>
</dbReference>
<dbReference type="PIRSF" id="PIRSF001555">
    <property type="entry name" value="Asp_ammon_ligase"/>
    <property type="match status" value="1"/>
</dbReference>